<feature type="domain" description="GGDEF" evidence="3">
    <location>
        <begin position="236"/>
        <end position="362"/>
    </location>
</feature>
<keyword evidence="2" id="KW-0472">Membrane</keyword>
<feature type="transmembrane region" description="Helical" evidence="2">
    <location>
        <begin position="85"/>
        <end position="103"/>
    </location>
</feature>
<dbReference type="InterPro" id="IPR029787">
    <property type="entry name" value="Nucleotide_cyclase"/>
</dbReference>
<sequence>MMVAVSTISSRAADPGPAARGRAWRAGAPGIGGRGRSTGTMAETIERSEHVLRARRTAARARGAVGIAGIALIAGWHSLSSGPVLAAAGFAIILATALVQLLAPRLRWLTIEESLAGLAGVFIIGLGDQRVTVLSVLWLSAVASGVLARGGRVHWIGRAVLLGALALPVVRLGRIEHQHAGLVVGVIWLLLTCGRLTTELNRLLALARHDADHDGLTGALSRAAFRRELASRVQDGPVGLLLVDLDNFGHINKVSGHAAGDRVLVAAVARLIEVAGAGRPVGRLGGDEFAMITGADGTQELAARALQALSLPDEHGNALRASVGIAAAPRDGDDADALLRAGDIALRVAKRSGKHQVAVYAGQSLTDAGPGGAQGALRRLIAGEGITMVVQPIVEPADGTIHAFEALARFRTRAPTARCTGSRWPTSSACAGSSSWPACGPPWSSFPGSRRAACSASTSRARSCSTSARSRSCSSSPPSTG</sequence>
<name>A0A5B8U3F9_9ACTN</name>
<dbReference type="PANTHER" id="PTHR44757">
    <property type="entry name" value="DIGUANYLATE CYCLASE DGCP"/>
    <property type="match status" value="1"/>
</dbReference>
<feature type="transmembrane region" description="Helical" evidence="2">
    <location>
        <begin position="115"/>
        <end position="141"/>
    </location>
</feature>
<dbReference type="OrthoDB" id="23692at2"/>
<evidence type="ECO:0000313" key="5">
    <source>
        <dbReference type="Proteomes" id="UP000321805"/>
    </source>
</evidence>
<dbReference type="InterPro" id="IPR052155">
    <property type="entry name" value="Biofilm_reg_signaling"/>
</dbReference>
<feature type="region of interest" description="Disordered" evidence="1">
    <location>
        <begin position="459"/>
        <end position="481"/>
    </location>
</feature>
<feature type="compositionally biased region" description="Polar residues" evidence="1">
    <location>
        <begin position="1"/>
        <end position="10"/>
    </location>
</feature>
<evidence type="ECO:0000256" key="1">
    <source>
        <dbReference type="SAM" id="MobiDB-lite"/>
    </source>
</evidence>
<dbReference type="EMBL" id="CP042430">
    <property type="protein sequence ID" value="QEC47375.1"/>
    <property type="molecule type" value="Genomic_DNA"/>
</dbReference>
<dbReference type="SMART" id="SM00267">
    <property type="entry name" value="GGDEF"/>
    <property type="match status" value="1"/>
</dbReference>
<reference evidence="4 5" key="1">
    <citation type="journal article" date="2018" name="J. Microbiol.">
        <title>Baekduia soli gen. nov., sp. nov., a novel bacterium isolated from the soil of Baekdu Mountain and proposal of a novel family name, Baekduiaceae fam. nov.</title>
        <authorList>
            <person name="An D.S."/>
            <person name="Siddiqi M.Z."/>
            <person name="Kim K.H."/>
            <person name="Yu H.S."/>
            <person name="Im W.T."/>
        </authorList>
    </citation>
    <scope>NUCLEOTIDE SEQUENCE [LARGE SCALE GENOMIC DNA]</scope>
    <source>
        <strain evidence="4 5">BR7-21</strain>
    </source>
</reference>
<feature type="compositionally biased region" description="Low complexity" evidence="1">
    <location>
        <begin position="11"/>
        <end position="28"/>
    </location>
</feature>
<dbReference type="InterPro" id="IPR000160">
    <property type="entry name" value="GGDEF_dom"/>
</dbReference>
<keyword evidence="2" id="KW-0812">Transmembrane</keyword>
<dbReference type="PROSITE" id="PS50887">
    <property type="entry name" value="GGDEF"/>
    <property type="match status" value="1"/>
</dbReference>
<organism evidence="4 5">
    <name type="scientific">Baekduia soli</name>
    <dbReference type="NCBI Taxonomy" id="496014"/>
    <lineage>
        <taxon>Bacteria</taxon>
        <taxon>Bacillati</taxon>
        <taxon>Actinomycetota</taxon>
        <taxon>Thermoleophilia</taxon>
        <taxon>Solirubrobacterales</taxon>
        <taxon>Baekduiaceae</taxon>
        <taxon>Baekduia</taxon>
    </lineage>
</organism>
<evidence type="ECO:0000313" key="4">
    <source>
        <dbReference type="EMBL" id="QEC47375.1"/>
    </source>
</evidence>
<feature type="transmembrane region" description="Helical" evidence="2">
    <location>
        <begin position="61"/>
        <end position="79"/>
    </location>
</feature>
<evidence type="ECO:0000256" key="2">
    <source>
        <dbReference type="SAM" id="Phobius"/>
    </source>
</evidence>
<dbReference type="KEGG" id="bsol:FSW04_07125"/>
<proteinExistence type="predicted"/>
<dbReference type="Gene3D" id="3.30.70.270">
    <property type="match status" value="1"/>
</dbReference>
<feature type="region of interest" description="Disordered" evidence="1">
    <location>
        <begin position="1"/>
        <end position="38"/>
    </location>
</feature>
<accession>A0A5B8U3F9</accession>
<dbReference type="PANTHER" id="PTHR44757:SF2">
    <property type="entry name" value="BIOFILM ARCHITECTURE MAINTENANCE PROTEIN MBAA"/>
    <property type="match status" value="1"/>
</dbReference>
<dbReference type="InterPro" id="IPR035919">
    <property type="entry name" value="EAL_sf"/>
</dbReference>
<protein>
    <submittedName>
        <fullName evidence="4">Diguanylate cyclase</fullName>
    </submittedName>
</protein>
<dbReference type="Proteomes" id="UP000321805">
    <property type="component" value="Chromosome"/>
</dbReference>
<keyword evidence="5" id="KW-1185">Reference proteome</keyword>
<feature type="transmembrane region" description="Helical" evidence="2">
    <location>
        <begin position="153"/>
        <end position="173"/>
    </location>
</feature>
<dbReference type="NCBIfam" id="TIGR00254">
    <property type="entry name" value="GGDEF"/>
    <property type="match status" value="1"/>
</dbReference>
<dbReference type="SUPFAM" id="SSF141868">
    <property type="entry name" value="EAL domain-like"/>
    <property type="match status" value="1"/>
</dbReference>
<dbReference type="AlphaFoldDB" id="A0A5B8U3F9"/>
<dbReference type="SUPFAM" id="SSF55073">
    <property type="entry name" value="Nucleotide cyclase"/>
    <property type="match status" value="1"/>
</dbReference>
<feature type="transmembrane region" description="Helical" evidence="2">
    <location>
        <begin position="180"/>
        <end position="198"/>
    </location>
</feature>
<dbReference type="CDD" id="cd01949">
    <property type="entry name" value="GGDEF"/>
    <property type="match status" value="1"/>
</dbReference>
<keyword evidence="2" id="KW-1133">Transmembrane helix</keyword>
<evidence type="ECO:0000259" key="3">
    <source>
        <dbReference type="PROSITE" id="PS50887"/>
    </source>
</evidence>
<dbReference type="InterPro" id="IPR043128">
    <property type="entry name" value="Rev_trsase/Diguanyl_cyclase"/>
</dbReference>
<dbReference type="Pfam" id="PF00990">
    <property type="entry name" value="GGDEF"/>
    <property type="match status" value="1"/>
</dbReference>
<gene>
    <name evidence="4" type="ORF">FSW04_07125</name>
</gene>